<dbReference type="CDD" id="cd18186">
    <property type="entry name" value="BTB_POZ_ZBTB_KLHL-like"/>
    <property type="match status" value="1"/>
</dbReference>
<proteinExistence type="predicted"/>
<feature type="compositionally biased region" description="Basic and acidic residues" evidence="1">
    <location>
        <begin position="383"/>
        <end position="400"/>
    </location>
</feature>
<feature type="region of interest" description="Disordered" evidence="1">
    <location>
        <begin position="1"/>
        <end position="26"/>
    </location>
</feature>
<dbReference type="PROSITE" id="PS50097">
    <property type="entry name" value="BTB"/>
    <property type="match status" value="1"/>
</dbReference>
<feature type="compositionally biased region" description="Acidic residues" evidence="1">
    <location>
        <begin position="421"/>
        <end position="434"/>
    </location>
</feature>
<dbReference type="AlphaFoldDB" id="A0AAN7VXX7"/>
<feature type="region of interest" description="Disordered" evidence="1">
    <location>
        <begin position="383"/>
        <end position="445"/>
    </location>
</feature>
<reference evidence="3" key="1">
    <citation type="submission" date="2023-08" db="EMBL/GenBank/DDBJ databases">
        <title>Black Yeasts Isolated from many extreme environments.</title>
        <authorList>
            <person name="Coleine C."/>
            <person name="Stajich J.E."/>
            <person name="Selbmann L."/>
        </authorList>
    </citation>
    <scope>NUCLEOTIDE SEQUENCE</scope>
    <source>
        <strain evidence="3">CCFEE 5810</strain>
    </source>
</reference>
<dbReference type="Pfam" id="PF00651">
    <property type="entry name" value="BTB"/>
    <property type="match status" value="1"/>
</dbReference>
<dbReference type="PANTHER" id="PTHR47843:SF2">
    <property type="entry name" value="BTB DOMAIN-CONTAINING PROTEIN"/>
    <property type="match status" value="1"/>
</dbReference>
<gene>
    <name evidence="3" type="ORF">LTR97_012093</name>
</gene>
<dbReference type="SUPFAM" id="SSF54695">
    <property type="entry name" value="POZ domain"/>
    <property type="match status" value="1"/>
</dbReference>
<comment type="caution">
    <text evidence="3">The sequence shown here is derived from an EMBL/GenBank/DDBJ whole genome shotgun (WGS) entry which is preliminary data.</text>
</comment>
<protein>
    <recommendedName>
        <fullName evidence="2">BTB domain-containing protein</fullName>
    </recommendedName>
</protein>
<dbReference type="InterPro" id="IPR011333">
    <property type="entry name" value="SKP1/BTB/POZ_sf"/>
</dbReference>
<evidence type="ECO:0000313" key="4">
    <source>
        <dbReference type="Proteomes" id="UP001310594"/>
    </source>
</evidence>
<evidence type="ECO:0000259" key="2">
    <source>
        <dbReference type="PROSITE" id="PS50097"/>
    </source>
</evidence>
<dbReference type="Proteomes" id="UP001310594">
    <property type="component" value="Unassembled WGS sequence"/>
</dbReference>
<evidence type="ECO:0000256" key="1">
    <source>
        <dbReference type="SAM" id="MobiDB-lite"/>
    </source>
</evidence>
<dbReference type="PANTHER" id="PTHR47843">
    <property type="entry name" value="BTB DOMAIN-CONTAINING PROTEIN-RELATED"/>
    <property type="match status" value="1"/>
</dbReference>
<sequence length="618" mass="70104">MKRATDEEVAGQPSKRHRAGSEAKGSAAVPNDLLAGTVLFVASTIATTTDAWILISTQWPIYKNDRSRTEDKYYHFPMETNVLFQKFITWLYADELVLTVHQTRSQSEAFLGPKNLQTSRIVKGHTGVQGYAANNAMYSLDDLHCVQLYDFGITYDIPSLCNSALAALAARNENLYCTTALSAVQLAFELRPRAPQLRRYLIAEATRKLESKNVQACLVEFPKHFVHKVLRGTLRGSKPKYLNWRTSEDQWARAVEEFYIPESNPPRARRLEAFRRLEDADPERLLSYYGAESIAHLLVGPHHVRFAVHEQLVSRHSDYFRKALLGAFSEGNSKVVTLDQESVSDVSLFFDWLYTGRVSFPGASDFVKYRRYMRHTGCAEDVKHLGESNDDEGGRPELPRNVETVPVAETVSDAEGNNSGDDSDGEDEGGDDDAASQTSSASSELYEGIPDESYDDIRPHAGLAFDSILDLYIFADRRGVQKLQNDIMNRLAAWREAGFALMSASASRMHRVYNLLPPSSPMRMYLIEEAGFCWDENIMSAYGLAEYPSEFVVSAMQTVLECGRLRGQTRPPYWRDDLCWLHEHRGESKQLEEEQCWLSLMIWHTKMRTKEDMEPVRL</sequence>
<evidence type="ECO:0000313" key="3">
    <source>
        <dbReference type="EMBL" id="KAK5690540.1"/>
    </source>
</evidence>
<dbReference type="InterPro" id="IPR000210">
    <property type="entry name" value="BTB/POZ_dom"/>
</dbReference>
<feature type="domain" description="BTB" evidence="2">
    <location>
        <begin position="293"/>
        <end position="362"/>
    </location>
</feature>
<name>A0AAN7VXX7_9PEZI</name>
<accession>A0AAN7VXX7</accession>
<organism evidence="3 4">
    <name type="scientific">Elasticomyces elasticus</name>
    <dbReference type="NCBI Taxonomy" id="574655"/>
    <lineage>
        <taxon>Eukaryota</taxon>
        <taxon>Fungi</taxon>
        <taxon>Dikarya</taxon>
        <taxon>Ascomycota</taxon>
        <taxon>Pezizomycotina</taxon>
        <taxon>Dothideomycetes</taxon>
        <taxon>Dothideomycetidae</taxon>
        <taxon>Mycosphaerellales</taxon>
        <taxon>Teratosphaeriaceae</taxon>
        <taxon>Elasticomyces</taxon>
    </lineage>
</organism>
<dbReference type="EMBL" id="JAVRQU010000024">
    <property type="protein sequence ID" value="KAK5690540.1"/>
    <property type="molecule type" value="Genomic_DNA"/>
</dbReference>
<dbReference type="Gene3D" id="3.30.710.10">
    <property type="entry name" value="Potassium Channel Kv1.1, Chain A"/>
    <property type="match status" value="1"/>
</dbReference>